<proteinExistence type="predicted"/>
<gene>
    <name evidence="2" type="ORF">DPMN_133202</name>
</gene>
<feature type="compositionally biased region" description="Low complexity" evidence="1">
    <location>
        <begin position="564"/>
        <end position="582"/>
    </location>
</feature>
<evidence type="ECO:0000256" key="1">
    <source>
        <dbReference type="SAM" id="MobiDB-lite"/>
    </source>
</evidence>
<sequence length="1102" mass="118061">MDLNNVIETQTTVNDTLHLENISSVTANNRTEHKFGAMGANVQEFGSVTEFKPTAFQSNSVQMGFSDLDQNVGSVAIGRGRGENTVETMNTFSLQPSSSVLRPSVNSDAGGGFAIGSSNVNGILSKISLPEKALKETNQGSTISIVSTKKEQTRVDMSNFVPPPVEGPTVVSPVDSKSVTVELSKGNKDTANSFAVPNPVVNNVVSSSRVSNTKLISNNRNMVAGENVGKQITQPSNGVSRVDTFNLARSWSNMSNTGSGLSVSSNNNTPLLSATSTEQINAASTETRKPFMPSSWQMSRANITGGLDSIAVGAPRGQPIVGSIFGSAEGSSQTINQNVVDRSSIDQEPSRDFMASFLNPKNGPLRTLNLGKQSVEIVPIGSDMSKANINANNMFIVGRGKASSVFEPSVTDFGISEVYTRKQELDANQWNTFLKSISQDSNTRRNNVPYQTQNILSSSAVRPLDAIDLNINTISNPTASLTVDPKPMVSSNPSISVLLNSGKGQGANLGPDFVNTMFAAPGIGGHRSIPIPTVMTRPDVAVLSSSSAGRTNRIVTDTSRNTHSVDSGSSSMSSSSILSPGSSRSVDSVFEHTIDVQKRLFEKFIGSQGNDPSLNGVSQRQNTGLVAQATRTADSAPVPTASLSVQQQSNTRVDRRPVNSGKTADHFDFKLGKSILIADGVIPNFVQDTQQSLVSTSDLQNMASSGFRLGEPVVMTRSDVTQGNDFTSVRSIGGVQSPNVNPTSSTLGLVITQDFGNANTAVSGEQPSSRDTAVVNKALSSVQRAAIAASGSTAEATKFTSGNRIAAFGPANGADERAVNRMLERSYKPAKAMRMGILGPVSECRYKPDPQSQYYFIYKNGATEHRFRCALGTAFDEMTCECSIRVSDHDDCLEVHMDFNNGVVEDSSLNNLPIGNENVEITNSSSPLAGIALFGGDGKLTIWRYQNYDFRNHIMLKVQFRPGPGGDRIQTLISNCGSESPSIAILYDTNMKEAVLILKTDNDTQKDLRFKIDPTEWNDVTYIYDGMEFIGIVNGVRRYVSKQDPHLLGIIGGEIKSVATKGLIEIRDSAVTLGQCPLYGSYIGAMVDIQIYTCIPRDFRLE</sequence>
<reference evidence="2" key="1">
    <citation type="journal article" date="2019" name="bioRxiv">
        <title>The Genome of the Zebra Mussel, Dreissena polymorpha: A Resource for Invasive Species Research.</title>
        <authorList>
            <person name="McCartney M.A."/>
            <person name="Auch B."/>
            <person name="Kono T."/>
            <person name="Mallez S."/>
            <person name="Zhang Y."/>
            <person name="Obille A."/>
            <person name="Becker A."/>
            <person name="Abrahante J.E."/>
            <person name="Garbe J."/>
            <person name="Badalamenti J.P."/>
            <person name="Herman A."/>
            <person name="Mangelson H."/>
            <person name="Liachko I."/>
            <person name="Sullivan S."/>
            <person name="Sone E.D."/>
            <person name="Koren S."/>
            <person name="Silverstein K.A.T."/>
            <person name="Beckman K.B."/>
            <person name="Gohl D.M."/>
        </authorList>
    </citation>
    <scope>NUCLEOTIDE SEQUENCE</scope>
    <source>
        <strain evidence="2">Duluth1</strain>
        <tissue evidence="2">Whole animal</tissue>
    </source>
</reference>
<evidence type="ECO:0000313" key="3">
    <source>
        <dbReference type="Proteomes" id="UP000828390"/>
    </source>
</evidence>
<name>A0A9D4FTT9_DREPO</name>
<comment type="caution">
    <text evidence="2">The sequence shown here is derived from an EMBL/GenBank/DDBJ whole genome shotgun (WGS) entry which is preliminary data.</text>
</comment>
<feature type="region of interest" description="Disordered" evidence="1">
    <location>
        <begin position="554"/>
        <end position="582"/>
    </location>
</feature>
<protein>
    <submittedName>
        <fullName evidence="2">Uncharacterized protein</fullName>
    </submittedName>
</protein>
<dbReference type="AlphaFoldDB" id="A0A9D4FTT9"/>
<accession>A0A9D4FTT9</accession>
<dbReference type="Proteomes" id="UP000828390">
    <property type="component" value="Unassembled WGS sequence"/>
</dbReference>
<dbReference type="EMBL" id="JAIWYP010000006">
    <property type="protein sequence ID" value="KAH3804910.1"/>
    <property type="molecule type" value="Genomic_DNA"/>
</dbReference>
<reference evidence="2" key="2">
    <citation type="submission" date="2020-11" db="EMBL/GenBank/DDBJ databases">
        <authorList>
            <person name="McCartney M.A."/>
            <person name="Auch B."/>
            <person name="Kono T."/>
            <person name="Mallez S."/>
            <person name="Becker A."/>
            <person name="Gohl D.M."/>
            <person name="Silverstein K.A.T."/>
            <person name="Koren S."/>
            <person name="Bechman K.B."/>
            <person name="Herman A."/>
            <person name="Abrahante J.E."/>
            <person name="Garbe J."/>
        </authorList>
    </citation>
    <scope>NUCLEOTIDE SEQUENCE</scope>
    <source>
        <strain evidence="2">Duluth1</strain>
        <tissue evidence="2">Whole animal</tissue>
    </source>
</reference>
<keyword evidence="3" id="KW-1185">Reference proteome</keyword>
<evidence type="ECO:0000313" key="2">
    <source>
        <dbReference type="EMBL" id="KAH3804910.1"/>
    </source>
</evidence>
<organism evidence="2 3">
    <name type="scientific">Dreissena polymorpha</name>
    <name type="common">Zebra mussel</name>
    <name type="synonym">Mytilus polymorpha</name>
    <dbReference type="NCBI Taxonomy" id="45954"/>
    <lineage>
        <taxon>Eukaryota</taxon>
        <taxon>Metazoa</taxon>
        <taxon>Spiralia</taxon>
        <taxon>Lophotrochozoa</taxon>
        <taxon>Mollusca</taxon>
        <taxon>Bivalvia</taxon>
        <taxon>Autobranchia</taxon>
        <taxon>Heteroconchia</taxon>
        <taxon>Euheterodonta</taxon>
        <taxon>Imparidentia</taxon>
        <taxon>Neoheterodontei</taxon>
        <taxon>Myida</taxon>
        <taxon>Dreissenoidea</taxon>
        <taxon>Dreissenidae</taxon>
        <taxon>Dreissena</taxon>
    </lineage>
</organism>